<feature type="signal peptide" evidence="3">
    <location>
        <begin position="1"/>
        <end position="19"/>
    </location>
</feature>
<feature type="compositionally biased region" description="Low complexity" evidence="1">
    <location>
        <begin position="185"/>
        <end position="196"/>
    </location>
</feature>
<reference evidence="4" key="1">
    <citation type="submission" date="2021-03" db="EMBL/GenBank/DDBJ databases">
        <title>Revisited historic fungal species revealed as producer of novel bioactive compounds through whole genome sequencing and comparative genomics.</title>
        <authorList>
            <person name="Vignolle G.A."/>
            <person name="Hochenegger N."/>
            <person name="Mach R.L."/>
            <person name="Mach-Aigner A.R."/>
            <person name="Javad Rahimi M."/>
            <person name="Salim K.A."/>
            <person name="Chan C.M."/>
            <person name="Lim L.B.L."/>
            <person name="Cai F."/>
            <person name="Druzhinina I.S."/>
            <person name="U'Ren J.M."/>
            <person name="Derntl C."/>
        </authorList>
    </citation>
    <scope>NUCLEOTIDE SEQUENCE</scope>
    <source>
        <strain evidence="4">TUCIM 5799</strain>
    </source>
</reference>
<keyword evidence="2" id="KW-0472">Membrane</keyword>
<evidence type="ECO:0000313" key="5">
    <source>
        <dbReference type="Proteomes" id="UP000829685"/>
    </source>
</evidence>
<feature type="region of interest" description="Disordered" evidence="1">
    <location>
        <begin position="251"/>
        <end position="366"/>
    </location>
</feature>
<keyword evidence="3" id="KW-0732">Signal</keyword>
<gene>
    <name evidence="4" type="ORF">JX265_009012</name>
</gene>
<dbReference type="OrthoDB" id="2331100at2759"/>
<proteinExistence type="predicted"/>
<keyword evidence="5" id="KW-1185">Reference proteome</keyword>
<dbReference type="InterPro" id="IPR008972">
    <property type="entry name" value="Cupredoxin"/>
</dbReference>
<dbReference type="EMBL" id="JAFIMR010000026">
    <property type="protein sequence ID" value="KAI1862966.1"/>
    <property type="molecule type" value="Genomic_DNA"/>
</dbReference>
<feature type="transmembrane region" description="Helical" evidence="2">
    <location>
        <begin position="216"/>
        <end position="239"/>
    </location>
</feature>
<dbReference type="Proteomes" id="UP000829685">
    <property type="component" value="Unassembled WGS sequence"/>
</dbReference>
<organism evidence="4 5">
    <name type="scientific">Neoarthrinium moseri</name>
    <dbReference type="NCBI Taxonomy" id="1658444"/>
    <lineage>
        <taxon>Eukaryota</taxon>
        <taxon>Fungi</taxon>
        <taxon>Dikarya</taxon>
        <taxon>Ascomycota</taxon>
        <taxon>Pezizomycotina</taxon>
        <taxon>Sordariomycetes</taxon>
        <taxon>Xylariomycetidae</taxon>
        <taxon>Amphisphaeriales</taxon>
        <taxon>Apiosporaceae</taxon>
        <taxon>Neoarthrinium</taxon>
    </lineage>
</organism>
<protein>
    <recommendedName>
        <fullName evidence="6">Extracellular serine-rich protein</fullName>
    </recommendedName>
</protein>
<feature type="compositionally biased region" description="Gly residues" evidence="1">
    <location>
        <begin position="197"/>
        <end position="208"/>
    </location>
</feature>
<accession>A0A9P9WH73</accession>
<comment type="caution">
    <text evidence="4">The sequence shown here is derived from an EMBL/GenBank/DDBJ whole genome shotgun (WGS) entry which is preliminary data.</text>
</comment>
<evidence type="ECO:0000256" key="3">
    <source>
        <dbReference type="SAM" id="SignalP"/>
    </source>
</evidence>
<keyword evidence="2" id="KW-0812">Transmembrane</keyword>
<name>A0A9P9WH73_9PEZI</name>
<evidence type="ECO:0000256" key="2">
    <source>
        <dbReference type="SAM" id="Phobius"/>
    </source>
</evidence>
<dbReference type="PANTHER" id="PTHR34883:SF8">
    <property type="entry name" value="EXTRACELLULAR SERINE-RICH PROTEIN (AFU_ORTHOLOGUE AFUA_6G00670)"/>
    <property type="match status" value="1"/>
</dbReference>
<feature type="compositionally biased region" description="Polar residues" evidence="1">
    <location>
        <begin position="292"/>
        <end position="305"/>
    </location>
</feature>
<dbReference type="AlphaFoldDB" id="A0A9P9WH73"/>
<dbReference type="Gene3D" id="2.60.40.420">
    <property type="entry name" value="Cupredoxins - blue copper proteins"/>
    <property type="match status" value="1"/>
</dbReference>
<sequence>MKSAFFMAAIMAAIRTSVAQTTTSEVGETVTSAPTTSPSSTTRGPVTTTVSVGVNHKFIPDTVSALPGDTIKFEFFPSNHSVVKAAYKYPCVPYDYIEPGEPTFFSGPELSNAGDPHPTWLLEVNSTEPTFFYCSAPGSCQDWAMVGVINPNESFSLDVQKEFQKNVTFQLSPGEPWPAEAPRPTTTGSGTTPSETGSGGNNGSGGSGGTSLSGGAIAGIAIGGAAVLIIVVALIWFCGRKGGIEKGYRKSTVMQPSTPGMVEAHYPNDPKSPPPPSFRDSPYGMQSAEAFRSTSPQQWSQTGSPHASYRGYPSPGLGSPQPWQEVHPQHTGQSGYSDHPKPPTEAPVELPGHPTSPPAERHEFPG</sequence>
<feature type="region of interest" description="Disordered" evidence="1">
    <location>
        <begin position="21"/>
        <end position="45"/>
    </location>
</feature>
<evidence type="ECO:0000313" key="4">
    <source>
        <dbReference type="EMBL" id="KAI1862966.1"/>
    </source>
</evidence>
<feature type="chain" id="PRO_5040483015" description="Extracellular serine-rich protein" evidence="3">
    <location>
        <begin position="20"/>
        <end position="366"/>
    </location>
</feature>
<dbReference type="PANTHER" id="PTHR34883">
    <property type="entry name" value="SERINE-RICH PROTEIN, PUTATIVE-RELATED-RELATED"/>
    <property type="match status" value="1"/>
</dbReference>
<keyword evidence="2" id="KW-1133">Transmembrane helix</keyword>
<evidence type="ECO:0008006" key="6">
    <source>
        <dbReference type="Google" id="ProtNLM"/>
    </source>
</evidence>
<evidence type="ECO:0000256" key="1">
    <source>
        <dbReference type="SAM" id="MobiDB-lite"/>
    </source>
</evidence>
<dbReference type="SUPFAM" id="SSF49503">
    <property type="entry name" value="Cupredoxins"/>
    <property type="match status" value="1"/>
</dbReference>
<dbReference type="CDD" id="cd00920">
    <property type="entry name" value="Cupredoxin"/>
    <property type="match status" value="1"/>
</dbReference>
<feature type="region of interest" description="Disordered" evidence="1">
    <location>
        <begin position="170"/>
        <end position="208"/>
    </location>
</feature>
<dbReference type="InterPro" id="IPR052953">
    <property type="entry name" value="Ser-rich/MCO-related"/>
</dbReference>